<organism evidence="2 3">
    <name type="scientific">Solirubrobacter phytolaccae</name>
    <dbReference type="NCBI Taxonomy" id="1404360"/>
    <lineage>
        <taxon>Bacteria</taxon>
        <taxon>Bacillati</taxon>
        <taxon>Actinomycetota</taxon>
        <taxon>Thermoleophilia</taxon>
        <taxon>Solirubrobacterales</taxon>
        <taxon>Solirubrobacteraceae</taxon>
        <taxon>Solirubrobacter</taxon>
    </lineage>
</organism>
<evidence type="ECO:0000259" key="1">
    <source>
        <dbReference type="Pfam" id="PF24878"/>
    </source>
</evidence>
<gene>
    <name evidence="2" type="ORF">OJ997_08000</name>
</gene>
<dbReference type="EMBL" id="JAPDDP010000010">
    <property type="protein sequence ID" value="MDA0180233.1"/>
    <property type="molecule type" value="Genomic_DNA"/>
</dbReference>
<sequence length="150" mass="14028">NGGGAAGGANGGGTARGGFGGPGGGGGGMFGGDTSAVTEAVAYAKANGGGTVVVSSQSGAASSIIQSGADVAAIGGFSGRETVVTAAWLADAVEDGRIRWIIASSNTGGMQDGRTGATDAMAIAAQVGKATSVDGLYDLQGTADEIRSAA</sequence>
<feature type="domain" description="Putative mannosyltransferase YkcA/B-like C-terminal" evidence="1">
    <location>
        <begin position="51"/>
        <end position="110"/>
    </location>
</feature>
<accession>A0A9X3N5V1</accession>
<dbReference type="Proteomes" id="UP001147653">
    <property type="component" value="Unassembled WGS sequence"/>
</dbReference>
<keyword evidence="3" id="KW-1185">Reference proteome</keyword>
<dbReference type="InterPro" id="IPR056785">
    <property type="entry name" value="YkcA/B-like_C"/>
</dbReference>
<dbReference type="Pfam" id="PF24878">
    <property type="entry name" value="YkcB_C"/>
    <property type="match status" value="1"/>
</dbReference>
<feature type="non-terminal residue" evidence="2">
    <location>
        <position position="1"/>
    </location>
</feature>
<name>A0A9X3N5V1_9ACTN</name>
<reference evidence="2" key="1">
    <citation type="submission" date="2022-10" db="EMBL/GenBank/DDBJ databases">
        <title>The WGS of Solirubrobacter phytolaccae KCTC 29190.</title>
        <authorList>
            <person name="Jiang Z."/>
        </authorList>
    </citation>
    <scope>NUCLEOTIDE SEQUENCE</scope>
    <source>
        <strain evidence="2">KCTC 29190</strain>
    </source>
</reference>
<comment type="caution">
    <text evidence="2">The sequence shown here is derived from an EMBL/GenBank/DDBJ whole genome shotgun (WGS) entry which is preliminary data.</text>
</comment>
<proteinExistence type="predicted"/>
<protein>
    <recommendedName>
        <fullName evidence="1">Putative mannosyltransferase YkcA/B-like C-terminal domain-containing protein</fullName>
    </recommendedName>
</protein>
<dbReference type="AlphaFoldDB" id="A0A9X3N5V1"/>
<evidence type="ECO:0000313" key="3">
    <source>
        <dbReference type="Proteomes" id="UP001147653"/>
    </source>
</evidence>
<evidence type="ECO:0000313" key="2">
    <source>
        <dbReference type="EMBL" id="MDA0180233.1"/>
    </source>
</evidence>